<dbReference type="PANTHER" id="PTHR47581">
    <property type="entry name" value="OS09G0431600 PROTEIN"/>
    <property type="match status" value="1"/>
</dbReference>
<keyword evidence="1" id="KW-1185">Reference proteome</keyword>
<accession>A0A1U8ARR3</accession>
<name>A0A1U8ARR3_NELNU</name>
<dbReference type="KEGG" id="nnu:104603181"/>
<dbReference type="eggNOG" id="KOG4197">
    <property type="taxonomic scope" value="Eukaryota"/>
</dbReference>
<dbReference type="AlphaFoldDB" id="A0A1U8ARR3"/>
<dbReference type="OMA" id="EDCNNLD"/>
<protein>
    <submittedName>
        <fullName evidence="2">Pentatricopeptide repeat-containing protein At5g10690</fullName>
    </submittedName>
</protein>
<sequence length="615" mass="68964">MQQIHGFSPPPQGTLTLFCCVPCSLTKPLHFLYRCSTSPASSTFSRRLVKKDSSNRSQMLHLRQNPKRLTSRILELSRRKQLRQIFEEVELAKSRYGKLNTIVMNAVMEACVHCGDVDSALQLFEEMSKPEGCGVDNITYGILLKGLGEARKVDEAFRILESVEQGTAVGSPKLSPPLMYGLLNALIEAGDLRRANGLLARYRVVLNECDGPSIIVYNLLMKGYINMGFPQHALSLYDEILRQGLKPDKLTYNTMIFACVKSGRMDAAMHLFLEMKDQADNAKHHHLLPDVITYTILIKGFGDGKDLPSVQKIVMEIKSSHDLFVDRVAYTAIIDALLNCGSMKGALCIFGEILKQAGLNPVLRPKPHLFLSMMRAFAIKGDYRMVQSLHTRMWTDTSGTITPAVHVEADELLMEAAINDGQVDTARHILSSIIRRRNKVPLTNRGSMVAVRLEVLSGFVQSMFSPYLLPQVSLDDPIEKIMIPFEEARPLVAYLNLKEVVMRFFRDTVVPIIDDWGSCVGLLHREDCTELNAPLSTMMRSPPPCVTASTSIERVIKLILEKRFKMIIIVKSGNFFGTDYSSSFRALGIFTSERLYKLTIPVFEGQKHCSYTTST</sequence>
<dbReference type="NCBIfam" id="TIGR00756">
    <property type="entry name" value="PPR"/>
    <property type="match status" value="3"/>
</dbReference>
<dbReference type="FunCoup" id="A0A1U8ARR3">
    <property type="interactions" value="1799"/>
</dbReference>
<dbReference type="InterPro" id="IPR011990">
    <property type="entry name" value="TPR-like_helical_dom_sf"/>
</dbReference>
<dbReference type="GeneID" id="104603181"/>
<dbReference type="PROSITE" id="PS51375">
    <property type="entry name" value="PPR"/>
    <property type="match status" value="4"/>
</dbReference>
<dbReference type="PANTHER" id="PTHR47581:SF2">
    <property type="entry name" value="OS09G0431600 PROTEIN"/>
    <property type="match status" value="1"/>
</dbReference>
<dbReference type="PROSITE" id="PS51371">
    <property type="entry name" value="CBS"/>
    <property type="match status" value="1"/>
</dbReference>
<dbReference type="Gene3D" id="1.25.40.10">
    <property type="entry name" value="Tetratricopeptide repeat domain"/>
    <property type="match status" value="3"/>
</dbReference>
<dbReference type="STRING" id="4432.A0A1U8ARR3"/>
<dbReference type="RefSeq" id="XP_010265454.1">
    <property type="nucleotide sequence ID" value="XM_010267152.2"/>
</dbReference>
<dbReference type="Gene3D" id="3.10.580.10">
    <property type="entry name" value="CBS-domain"/>
    <property type="match status" value="1"/>
</dbReference>
<evidence type="ECO:0000313" key="1">
    <source>
        <dbReference type="Proteomes" id="UP000189703"/>
    </source>
</evidence>
<dbReference type="InterPro" id="IPR046342">
    <property type="entry name" value="CBS_dom_sf"/>
</dbReference>
<gene>
    <name evidence="2" type="primary">LOC104603181</name>
</gene>
<dbReference type="Pfam" id="PF01535">
    <property type="entry name" value="PPR"/>
    <property type="match status" value="1"/>
</dbReference>
<proteinExistence type="predicted"/>
<dbReference type="SUPFAM" id="SSF54631">
    <property type="entry name" value="CBS-domain pair"/>
    <property type="match status" value="1"/>
</dbReference>
<evidence type="ECO:0000313" key="2">
    <source>
        <dbReference type="RefSeq" id="XP_010265454.1"/>
    </source>
</evidence>
<dbReference type="OrthoDB" id="185373at2759"/>
<dbReference type="InterPro" id="IPR002885">
    <property type="entry name" value="PPR_rpt"/>
</dbReference>
<dbReference type="Proteomes" id="UP000189703">
    <property type="component" value="Unplaced"/>
</dbReference>
<dbReference type="InterPro" id="IPR044781">
    <property type="entry name" value="At5g10690-like"/>
</dbReference>
<dbReference type="Pfam" id="PF00571">
    <property type="entry name" value="CBS"/>
    <property type="match status" value="1"/>
</dbReference>
<organism evidence="1 2">
    <name type="scientific">Nelumbo nucifera</name>
    <name type="common">Sacred lotus</name>
    <dbReference type="NCBI Taxonomy" id="4432"/>
    <lineage>
        <taxon>Eukaryota</taxon>
        <taxon>Viridiplantae</taxon>
        <taxon>Streptophyta</taxon>
        <taxon>Embryophyta</taxon>
        <taxon>Tracheophyta</taxon>
        <taxon>Spermatophyta</taxon>
        <taxon>Magnoliopsida</taxon>
        <taxon>Proteales</taxon>
        <taxon>Nelumbonaceae</taxon>
        <taxon>Nelumbo</taxon>
    </lineage>
</organism>
<dbReference type="GO" id="GO:0003729">
    <property type="term" value="F:mRNA binding"/>
    <property type="evidence" value="ECO:0000318"/>
    <property type="project" value="GO_Central"/>
</dbReference>
<dbReference type="Pfam" id="PF13041">
    <property type="entry name" value="PPR_2"/>
    <property type="match status" value="2"/>
</dbReference>
<dbReference type="InterPro" id="IPR000644">
    <property type="entry name" value="CBS_dom"/>
</dbReference>
<reference evidence="2" key="1">
    <citation type="submission" date="2025-08" db="UniProtKB">
        <authorList>
            <consortium name="RefSeq"/>
        </authorList>
    </citation>
    <scope>IDENTIFICATION</scope>
</reference>